<dbReference type="SUPFAM" id="SSF161098">
    <property type="entry name" value="MetI-like"/>
    <property type="match status" value="1"/>
</dbReference>
<dbReference type="GO" id="GO:0055085">
    <property type="term" value="P:transmembrane transport"/>
    <property type="evidence" value="ECO:0007669"/>
    <property type="project" value="InterPro"/>
</dbReference>
<evidence type="ECO:0000256" key="1">
    <source>
        <dbReference type="ARBA" id="ARBA00004651"/>
    </source>
</evidence>
<evidence type="ECO:0000313" key="8">
    <source>
        <dbReference type="EMBL" id="SEQ23879.1"/>
    </source>
</evidence>
<dbReference type="OrthoDB" id="9787841at2"/>
<dbReference type="InterPro" id="IPR000515">
    <property type="entry name" value="MetI-like"/>
</dbReference>
<evidence type="ECO:0000256" key="3">
    <source>
        <dbReference type="ARBA" id="ARBA00022970"/>
    </source>
</evidence>
<dbReference type="Proteomes" id="UP000182360">
    <property type="component" value="Unassembled WGS sequence"/>
</dbReference>
<keyword evidence="9" id="KW-1185">Reference proteome</keyword>
<feature type="domain" description="ABC transmembrane type-1" evidence="7">
    <location>
        <begin position="19"/>
        <end position="209"/>
    </location>
</feature>
<comment type="subcellular location">
    <subcellularLocation>
        <location evidence="1 6">Cell membrane</location>
        <topology evidence="1 6">Multi-pass membrane protein</topology>
    </subcellularLocation>
</comment>
<dbReference type="InterPro" id="IPR035906">
    <property type="entry name" value="MetI-like_sf"/>
</dbReference>
<dbReference type="CDD" id="cd06261">
    <property type="entry name" value="TM_PBP2"/>
    <property type="match status" value="1"/>
</dbReference>
<feature type="transmembrane region" description="Helical" evidence="6">
    <location>
        <begin position="89"/>
        <end position="109"/>
    </location>
</feature>
<feature type="transmembrane region" description="Helical" evidence="6">
    <location>
        <begin position="12"/>
        <end position="42"/>
    </location>
</feature>
<evidence type="ECO:0000256" key="2">
    <source>
        <dbReference type="ARBA" id="ARBA00022692"/>
    </source>
</evidence>
<keyword evidence="5 6" id="KW-0472">Membrane</keyword>
<dbReference type="GO" id="GO:0006865">
    <property type="term" value="P:amino acid transport"/>
    <property type="evidence" value="ECO:0007669"/>
    <property type="project" value="UniProtKB-KW"/>
</dbReference>
<evidence type="ECO:0000256" key="5">
    <source>
        <dbReference type="ARBA" id="ARBA00023136"/>
    </source>
</evidence>
<reference evidence="8 9" key="1">
    <citation type="submission" date="2016-10" db="EMBL/GenBank/DDBJ databases">
        <authorList>
            <person name="de Groot N.N."/>
        </authorList>
    </citation>
    <scope>NUCLEOTIDE SEQUENCE [LARGE SCALE GENOMIC DNA]</scope>
    <source>
        <strain evidence="8 9">B25</strain>
    </source>
</reference>
<dbReference type="PANTHER" id="PTHR30614:SF0">
    <property type="entry name" value="L-CYSTINE TRANSPORT SYSTEM PERMEASE PROTEIN TCYL"/>
    <property type="match status" value="1"/>
</dbReference>
<evidence type="ECO:0000259" key="7">
    <source>
        <dbReference type="PROSITE" id="PS50928"/>
    </source>
</evidence>
<name>A0A1H9EE09_9SPIR</name>
<dbReference type="PROSITE" id="PS50928">
    <property type="entry name" value="ABC_TM1"/>
    <property type="match status" value="1"/>
</dbReference>
<keyword evidence="2 6" id="KW-0812">Transmembrane</keyword>
<proteinExistence type="inferred from homology"/>
<evidence type="ECO:0000256" key="4">
    <source>
        <dbReference type="ARBA" id="ARBA00022989"/>
    </source>
</evidence>
<dbReference type="InterPro" id="IPR043429">
    <property type="entry name" value="ArtM/GltK/GlnP/TcyL/YhdX-like"/>
</dbReference>
<feature type="transmembrane region" description="Helical" evidence="6">
    <location>
        <begin position="191"/>
        <end position="212"/>
    </location>
</feature>
<organism evidence="8 9">
    <name type="scientific">Treponema bryantii</name>
    <dbReference type="NCBI Taxonomy" id="163"/>
    <lineage>
        <taxon>Bacteria</taxon>
        <taxon>Pseudomonadati</taxon>
        <taxon>Spirochaetota</taxon>
        <taxon>Spirochaetia</taxon>
        <taxon>Spirochaetales</taxon>
        <taxon>Treponemataceae</taxon>
        <taxon>Treponema</taxon>
    </lineage>
</organism>
<gene>
    <name evidence="8" type="ORF">SAMN04487977_103126</name>
</gene>
<dbReference type="Gene3D" id="1.10.3720.10">
    <property type="entry name" value="MetI-like"/>
    <property type="match status" value="1"/>
</dbReference>
<keyword evidence="3" id="KW-0029">Amino-acid transport</keyword>
<dbReference type="EMBL" id="FOFU01000003">
    <property type="protein sequence ID" value="SEQ23879.1"/>
    <property type="molecule type" value="Genomic_DNA"/>
</dbReference>
<dbReference type="GO" id="GO:0005886">
    <property type="term" value="C:plasma membrane"/>
    <property type="evidence" value="ECO:0007669"/>
    <property type="project" value="UniProtKB-SubCell"/>
</dbReference>
<keyword evidence="4 6" id="KW-1133">Transmembrane helix</keyword>
<evidence type="ECO:0000313" key="9">
    <source>
        <dbReference type="Proteomes" id="UP000182360"/>
    </source>
</evidence>
<comment type="similarity">
    <text evidence="6">Belongs to the binding-protein-dependent transport system permease family.</text>
</comment>
<evidence type="ECO:0000256" key="6">
    <source>
        <dbReference type="RuleBase" id="RU363032"/>
    </source>
</evidence>
<feature type="transmembrane region" description="Helical" evidence="6">
    <location>
        <begin position="54"/>
        <end position="77"/>
    </location>
</feature>
<keyword evidence="6" id="KW-0813">Transport</keyword>
<dbReference type="Pfam" id="PF00528">
    <property type="entry name" value="BPD_transp_1"/>
    <property type="match status" value="1"/>
</dbReference>
<feature type="transmembrane region" description="Helical" evidence="6">
    <location>
        <begin position="164"/>
        <end position="185"/>
    </location>
</feature>
<sequence>MKFSLEYLWKCILSGIIYIPVTLKLALIPLALAIVFGTLIALARIFKVPVVEKLFKIFVAIYSGIPGVVTMLIFHLIYLSLFKPAKNGIMLLAYFTFTLGRTIVVSESVRGAFLSIPKGQYEASYACGLSTFQTLKKIIIPQVIPVALPALTNNTLGSIKNTSIVLVLGIVDVLNGATIPCADTYSYVEGYVAAAIIYWVINAIVEFFLVHLEKHLSKKK</sequence>
<accession>A0A1H9EE09</accession>
<dbReference type="RefSeq" id="WP_074642206.1">
    <property type="nucleotide sequence ID" value="NZ_FOFU01000003.1"/>
</dbReference>
<dbReference type="PANTHER" id="PTHR30614">
    <property type="entry name" value="MEMBRANE COMPONENT OF AMINO ACID ABC TRANSPORTER"/>
    <property type="match status" value="1"/>
</dbReference>
<dbReference type="AlphaFoldDB" id="A0A1H9EE09"/>
<protein>
    <submittedName>
        <fullName evidence="8">Amino acid ABC transporter membrane protein 2, PAAT family</fullName>
    </submittedName>
</protein>